<name>A0AAW0F3E7_9TRYP</name>
<accession>A0AAW0F3E7</accession>
<keyword evidence="1" id="KW-0547">Nucleotide-binding</keyword>
<feature type="region of interest" description="Disordered" evidence="3">
    <location>
        <begin position="459"/>
        <end position="487"/>
    </location>
</feature>
<dbReference type="AlphaFoldDB" id="A0AAW0F3E7"/>
<protein>
    <submittedName>
        <fullName evidence="5">Protein kinase domain/Protein tyrosine kinase</fullName>
    </submittedName>
</protein>
<dbReference type="GO" id="GO:0005737">
    <property type="term" value="C:cytoplasm"/>
    <property type="evidence" value="ECO:0007669"/>
    <property type="project" value="TreeGrafter"/>
</dbReference>
<reference evidence="5 6" key="1">
    <citation type="journal article" date="2021" name="MBio">
        <title>A New Model Trypanosomatid, Novymonas esmeraldas: Genomic Perception of Its 'Candidatus Pandoraea novymonadis' Endosymbiont.</title>
        <authorList>
            <person name="Zakharova A."/>
            <person name="Saura A."/>
            <person name="Butenko A."/>
            <person name="Podesvova L."/>
            <person name="Warmusova S."/>
            <person name="Kostygov A.Y."/>
            <person name="Nenarokova A."/>
            <person name="Lukes J."/>
            <person name="Opperdoes F.R."/>
            <person name="Yurchenko V."/>
        </authorList>
    </citation>
    <scope>NUCLEOTIDE SEQUENCE [LARGE SCALE GENOMIC DNA]</scope>
    <source>
        <strain evidence="5 6">E262AT.01</strain>
    </source>
</reference>
<comment type="caution">
    <text evidence="5">The sequence shown here is derived from an EMBL/GenBank/DDBJ whole genome shotgun (WGS) entry which is preliminary data.</text>
</comment>
<feature type="compositionally biased region" description="Low complexity" evidence="3">
    <location>
        <begin position="103"/>
        <end position="119"/>
    </location>
</feature>
<dbReference type="GO" id="GO:0035556">
    <property type="term" value="P:intracellular signal transduction"/>
    <property type="evidence" value="ECO:0007669"/>
    <property type="project" value="TreeGrafter"/>
</dbReference>
<dbReference type="Gene3D" id="3.30.200.20">
    <property type="entry name" value="Phosphorylase Kinase, domain 1"/>
    <property type="match status" value="1"/>
</dbReference>
<keyword evidence="5" id="KW-0418">Kinase</keyword>
<dbReference type="GO" id="GO:0005524">
    <property type="term" value="F:ATP binding"/>
    <property type="evidence" value="ECO:0007669"/>
    <property type="project" value="UniProtKB-KW"/>
</dbReference>
<feature type="compositionally biased region" description="Basic and acidic residues" evidence="3">
    <location>
        <begin position="1"/>
        <end position="15"/>
    </location>
</feature>
<dbReference type="PANTHER" id="PTHR24346:SF77">
    <property type="entry name" value="SERINE THREONINE PROTEIN KINASE"/>
    <property type="match status" value="1"/>
</dbReference>
<feature type="region of interest" description="Disordered" evidence="3">
    <location>
        <begin position="1169"/>
        <end position="1198"/>
    </location>
</feature>
<dbReference type="Gene3D" id="1.10.510.10">
    <property type="entry name" value="Transferase(Phosphotransferase) domain 1"/>
    <property type="match status" value="1"/>
</dbReference>
<dbReference type="Pfam" id="PF00069">
    <property type="entry name" value="Pkinase"/>
    <property type="match status" value="1"/>
</dbReference>
<sequence>MTDANHLDCGSKNEDSAATVGLPRSDADLDALPRDELLRLVKLLQCRPSAPRGHDEDAGTQIAETPTCAVAAAPPSTDVRESDGDCAAWRSAADRAHIHGTPSAKSVSSTRSSGATARTSGERRRGGATTAAAATRTAPPEPRRVAAAAAVTLSVVSSALELASGGSPLSRPSHLGARRSSIASAYRSPSGQLRSLSSFSSSTYDTVDIVSSPSDGASRRFGDTGGGSVTDCIRRWQPPRELDTAFLVEGTTAAGPWGCAAQHSQLPHVPSSRLIPSAAATALSTATEPPIADSWPVSPDAAGGWHRCTNAAVEQAAARQRRFAAALHAAAATASSSSTNENRRAPTWTMAAAAARQCPPFSCPSDPRRYRCRGGDVAESPHAAVRSPATPHFFTAPRRQPLASDGSPATPSHGRATHPVAATAAAAAPTTTTTTLAGPVQPMDPMSLREAAARRDRLTSLATTPRVYTPDVAGDAAPSSASSMHRPPALETTCLSKLRSSKTGDCYINNYRIIKTLGRGACGKVKLAFDNAECRLVAIKNVRRADTRKRIGGLTLAQQHFKAFLREVDIMKKLRHRNIVSLYEVIDDPNADKLYLVMQYVEKGVIAQVQVRAGSDCVCEPVPPAQLARYTREMLAGLQYLHRHDVVHRDIKPDNILVSSDDHAFLADFGVAEAFDTSFRQRIETMMAQSMVMDPTRTATGAPQVLGTKGTPLFIAPELWNGAKSYGKPVDMWAMGVTLYTLLVGKLPFRCPEDITNESITPVVPAEFDPEWHTLVAGLLHRNPQVRWTVEKAREHVEKHAMSLGRTAASVSVASVAAPRSPSSASTASAARVRGCRTSVAATAHLSPIAWRCRLPAESVSDCWAASHEEEGTYAATPPPPPPPPPRRASADDGHMSSRSPRLPSIGALCTPSRTHTHTPGAADAVAQLRVRVKRGTGEGVQQLPGSTPPPPPPHQQQQCTAPSTAARRLSPATAMVEDSYCTPMTLYSSCGESADVIGVTSEQDTMSSMTSGVGTSGLSPRRLHLSSSAAATAGRRWPTLRPGYRTSVHDGCAAHHHSSPGSIASVVLGCRAPPDSDMLQHACDEDARLILGRVDALRPFHAASPATPSNHTTAHACLYTLANRPPGQRMSLEDNIDRVAANTLSVTENTSRAPPTRRLPALLVAAAPSATTLSPRRTPHSTERALGSPLCIPKPQQ</sequence>
<feature type="region of interest" description="Disordered" evidence="3">
    <location>
        <begin position="1"/>
        <end position="21"/>
    </location>
</feature>
<evidence type="ECO:0000256" key="3">
    <source>
        <dbReference type="SAM" id="MobiDB-lite"/>
    </source>
</evidence>
<dbReference type="PANTHER" id="PTHR24346">
    <property type="entry name" value="MAP/MICROTUBULE AFFINITY-REGULATING KINASE"/>
    <property type="match status" value="1"/>
</dbReference>
<feature type="domain" description="Protein kinase" evidence="4">
    <location>
        <begin position="511"/>
        <end position="803"/>
    </location>
</feature>
<dbReference type="PROSITE" id="PS00108">
    <property type="entry name" value="PROTEIN_KINASE_ST"/>
    <property type="match status" value="1"/>
</dbReference>
<dbReference type="GO" id="GO:0004674">
    <property type="term" value="F:protein serine/threonine kinase activity"/>
    <property type="evidence" value="ECO:0007669"/>
    <property type="project" value="TreeGrafter"/>
</dbReference>
<organism evidence="5 6">
    <name type="scientific">Novymonas esmeraldas</name>
    <dbReference type="NCBI Taxonomy" id="1808958"/>
    <lineage>
        <taxon>Eukaryota</taxon>
        <taxon>Discoba</taxon>
        <taxon>Euglenozoa</taxon>
        <taxon>Kinetoplastea</taxon>
        <taxon>Metakinetoplastina</taxon>
        <taxon>Trypanosomatida</taxon>
        <taxon>Trypanosomatidae</taxon>
        <taxon>Novymonas</taxon>
    </lineage>
</organism>
<dbReference type="SMART" id="SM00220">
    <property type="entry name" value="S_TKc"/>
    <property type="match status" value="1"/>
</dbReference>
<feature type="compositionally biased region" description="Pro residues" evidence="3">
    <location>
        <begin position="877"/>
        <end position="887"/>
    </location>
</feature>
<evidence type="ECO:0000256" key="1">
    <source>
        <dbReference type="ARBA" id="ARBA00022741"/>
    </source>
</evidence>
<dbReference type="InterPro" id="IPR008271">
    <property type="entry name" value="Ser/Thr_kinase_AS"/>
</dbReference>
<feature type="region of interest" description="Disordered" evidence="3">
    <location>
        <begin position="210"/>
        <end position="229"/>
    </location>
</feature>
<dbReference type="CDD" id="cd14008">
    <property type="entry name" value="STKc_LKB1_CaMKK"/>
    <property type="match status" value="1"/>
</dbReference>
<feature type="region of interest" description="Disordered" evidence="3">
    <location>
        <begin position="870"/>
        <end position="922"/>
    </location>
</feature>
<keyword evidence="6" id="KW-1185">Reference proteome</keyword>
<dbReference type="EMBL" id="JAECZO010000007">
    <property type="protein sequence ID" value="KAK7200694.1"/>
    <property type="molecule type" value="Genomic_DNA"/>
</dbReference>
<evidence type="ECO:0000256" key="2">
    <source>
        <dbReference type="ARBA" id="ARBA00022840"/>
    </source>
</evidence>
<dbReference type="PROSITE" id="PS50011">
    <property type="entry name" value="PROTEIN_KINASE_DOM"/>
    <property type="match status" value="1"/>
</dbReference>
<evidence type="ECO:0000313" key="5">
    <source>
        <dbReference type="EMBL" id="KAK7200694.1"/>
    </source>
</evidence>
<feature type="compositionally biased region" description="Low complexity" evidence="3">
    <location>
        <begin position="417"/>
        <end position="435"/>
    </location>
</feature>
<dbReference type="InterPro" id="IPR000719">
    <property type="entry name" value="Prot_kinase_dom"/>
</dbReference>
<dbReference type="SUPFAM" id="SSF56112">
    <property type="entry name" value="Protein kinase-like (PK-like)"/>
    <property type="match status" value="1"/>
</dbReference>
<keyword evidence="2" id="KW-0067">ATP-binding</keyword>
<feature type="compositionally biased region" description="Low complexity" evidence="3">
    <location>
        <begin position="127"/>
        <end position="138"/>
    </location>
</feature>
<proteinExistence type="predicted"/>
<feature type="region of interest" description="Disordered" evidence="3">
    <location>
        <begin position="379"/>
        <end position="444"/>
    </location>
</feature>
<dbReference type="InterPro" id="IPR011009">
    <property type="entry name" value="Kinase-like_dom_sf"/>
</dbReference>
<feature type="region of interest" description="Disordered" evidence="3">
    <location>
        <begin position="49"/>
        <end position="145"/>
    </location>
</feature>
<evidence type="ECO:0000259" key="4">
    <source>
        <dbReference type="PROSITE" id="PS50011"/>
    </source>
</evidence>
<dbReference type="Proteomes" id="UP001430356">
    <property type="component" value="Unassembled WGS sequence"/>
</dbReference>
<evidence type="ECO:0000313" key="6">
    <source>
        <dbReference type="Proteomes" id="UP001430356"/>
    </source>
</evidence>
<feature type="region of interest" description="Disordered" evidence="3">
    <location>
        <begin position="939"/>
        <end position="971"/>
    </location>
</feature>
<keyword evidence="5" id="KW-0808">Transferase</keyword>
<gene>
    <name evidence="5" type="ORF">NESM_000126700</name>
</gene>